<dbReference type="GO" id="GO:0008270">
    <property type="term" value="F:zinc ion binding"/>
    <property type="evidence" value="ECO:0007669"/>
    <property type="project" value="UniProtKB-KW"/>
</dbReference>
<organism evidence="8">
    <name type="scientific">Absidia glauca</name>
    <name type="common">Pin mould</name>
    <dbReference type="NCBI Taxonomy" id="4829"/>
    <lineage>
        <taxon>Eukaryota</taxon>
        <taxon>Fungi</taxon>
        <taxon>Fungi incertae sedis</taxon>
        <taxon>Mucoromycota</taxon>
        <taxon>Mucoromycotina</taxon>
        <taxon>Mucoromycetes</taxon>
        <taxon>Mucorales</taxon>
        <taxon>Cunninghamellaceae</taxon>
        <taxon>Absidia</taxon>
    </lineage>
</organism>
<evidence type="ECO:0000256" key="4">
    <source>
        <dbReference type="ARBA" id="ARBA00022833"/>
    </source>
</evidence>
<dbReference type="AlphaFoldDB" id="A0A168RKV6"/>
<evidence type="ECO:0000313" key="9">
    <source>
        <dbReference type="Proteomes" id="UP000078561"/>
    </source>
</evidence>
<reference evidence="8" key="1">
    <citation type="submission" date="2016-04" db="EMBL/GenBank/DDBJ databases">
        <authorList>
            <person name="Evans L.H."/>
            <person name="Alamgir A."/>
            <person name="Owens N."/>
            <person name="Weber N.D."/>
            <person name="Virtaneva K."/>
            <person name="Barbian K."/>
            <person name="Babar A."/>
            <person name="Rosenke K."/>
        </authorList>
    </citation>
    <scope>NUCLEOTIDE SEQUENCE [LARGE SCALE GENOMIC DNA]</scope>
    <source>
        <strain evidence="8">CBS 101.48</strain>
    </source>
</reference>
<dbReference type="InterPro" id="IPR036855">
    <property type="entry name" value="Znf_CCCH_sf"/>
</dbReference>
<gene>
    <name evidence="8" type="primary">ABSGL_12713.1 scaffold 13359</name>
</gene>
<dbReference type="GO" id="GO:0003729">
    <property type="term" value="F:mRNA binding"/>
    <property type="evidence" value="ECO:0007669"/>
    <property type="project" value="InterPro"/>
</dbReference>
<dbReference type="InterPro" id="IPR045877">
    <property type="entry name" value="ZFP36-like"/>
</dbReference>
<feature type="region of interest" description="Disordered" evidence="6">
    <location>
        <begin position="262"/>
        <end position="289"/>
    </location>
</feature>
<feature type="domain" description="C3H1-type" evidence="7">
    <location>
        <begin position="98"/>
        <end position="126"/>
    </location>
</feature>
<dbReference type="PANTHER" id="PTHR12547:SF174">
    <property type="entry name" value="MRNA DECAY ACTIVATOR PROTEIN ZFP36L2"/>
    <property type="match status" value="1"/>
</dbReference>
<dbReference type="InterPro" id="IPR000571">
    <property type="entry name" value="Znf_CCCH"/>
</dbReference>
<keyword evidence="4 5" id="KW-0862">Zinc</keyword>
<evidence type="ECO:0000313" key="8">
    <source>
        <dbReference type="EMBL" id="SAM07079.1"/>
    </source>
</evidence>
<evidence type="ECO:0000256" key="1">
    <source>
        <dbReference type="ARBA" id="ARBA00022723"/>
    </source>
</evidence>
<accession>A0A168RKV6</accession>
<evidence type="ECO:0000256" key="2">
    <source>
        <dbReference type="ARBA" id="ARBA00022737"/>
    </source>
</evidence>
<dbReference type="Proteomes" id="UP000078561">
    <property type="component" value="Unassembled WGS sequence"/>
</dbReference>
<evidence type="ECO:0000256" key="6">
    <source>
        <dbReference type="SAM" id="MobiDB-lite"/>
    </source>
</evidence>
<dbReference type="EMBL" id="LT554703">
    <property type="protein sequence ID" value="SAM07079.1"/>
    <property type="molecule type" value="Genomic_DNA"/>
</dbReference>
<dbReference type="STRING" id="4829.A0A168RKV6"/>
<protein>
    <recommendedName>
        <fullName evidence="7">C3H1-type domain-containing protein</fullName>
    </recommendedName>
</protein>
<sequence length="359" mass="40487">MAMASTIDEQWASRHRRRRLRYRRVIVVSDLMSKTKRLVMLSQKISKVLRGGGAIPELSTIETTLEALPPLQLSSFDMKSYTPKHTEATASKRKETHLYKTEHCRNWVELGECRYGKKCRYAHGDIELRWIDRDNRYKTKICRAYHVEGACLYGSRCTFIHNDTGHSVIGADLNKSLIQPSSFGDSYVLKSRQHSRFFVSNNNDQDLHHGLSSSASIVTGLPAKKMWKPTPESGTQLLLDCPTLDEDSQRHHPYISYLAEPTATTDRHDQRPHLPTLVPPHSLSSPSSYYSSSFSSSTSSLSSIKTTGNYQASYLDQLGGADLVPIATLPTKSKHNTSSLHDNNCRIGNKWQHGHGPYD</sequence>
<feature type="domain" description="C3H1-type" evidence="7">
    <location>
        <begin position="136"/>
        <end position="164"/>
    </location>
</feature>
<keyword evidence="1 5" id="KW-0479">Metal-binding</keyword>
<dbReference type="PROSITE" id="PS50103">
    <property type="entry name" value="ZF_C3H1"/>
    <property type="match status" value="2"/>
</dbReference>
<keyword evidence="3 5" id="KW-0863">Zinc-finger</keyword>
<dbReference type="SMART" id="SM00356">
    <property type="entry name" value="ZnF_C3H1"/>
    <property type="match status" value="2"/>
</dbReference>
<feature type="region of interest" description="Disordered" evidence="6">
    <location>
        <begin position="332"/>
        <end position="359"/>
    </location>
</feature>
<feature type="compositionally biased region" description="Low complexity" evidence="6">
    <location>
        <begin position="273"/>
        <end position="289"/>
    </location>
</feature>
<dbReference type="Gene3D" id="4.10.1000.10">
    <property type="entry name" value="Zinc finger, CCCH-type"/>
    <property type="match status" value="2"/>
</dbReference>
<dbReference type="Pfam" id="PF00642">
    <property type="entry name" value="zf-CCCH"/>
    <property type="match status" value="2"/>
</dbReference>
<keyword evidence="2" id="KW-0677">Repeat</keyword>
<dbReference type="PANTHER" id="PTHR12547">
    <property type="entry name" value="CCCH ZINC FINGER/TIS11-RELATED"/>
    <property type="match status" value="1"/>
</dbReference>
<name>A0A168RKV6_ABSGL</name>
<dbReference type="OrthoDB" id="410307at2759"/>
<dbReference type="SUPFAM" id="SSF90229">
    <property type="entry name" value="CCCH zinc finger"/>
    <property type="match status" value="2"/>
</dbReference>
<evidence type="ECO:0000256" key="5">
    <source>
        <dbReference type="PROSITE-ProRule" id="PRU00723"/>
    </source>
</evidence>
<evidence type="ECO:0000259" key="7">
    <source>
        <dbReference type="PROSITE" id="PS50103"/>
    </source>
</evidence>
<feature type="zinc finger region" description="C3H1-type" evidence="5">
    <location>
        <begin position="98"/>
        <end position="126"/>
    </location>
</feature>
<dbReference type="InParanoid" id="A0A168RKV6"/>
<feature type="zinc finger region" description="C3H1-type" evidence="5">
    <location>
        <begin position="136"/>
        <end position="164"/>
    </location>
</feature>
<proteinExistence type="predicted"/>
<keyword evidence="9" id="KW-1185">Reference proteome</keyword>
<evidence type="ECO:0000256" key="3">
    <source>
        <dbReference type="ARBA" id="ARBA00022771"/>
    </source>
</evidence>